<feature type="transmembrane region" description="Helical" evidence="1">
    <location>
        <begin position="62"/>
        <end position="82"/>
    </location>
</feature>
<feature type="domain" description="CAAX prenyl protease 2/Lysostaphin resistance protein A-like" evidence="2">
    <location>
        <begin position="59"/>
        <end position="159"/>
    </location>
</feature>
<protein>
    <recommendedName>
        <fullName evidence="2">CAAX prenyl protease 2/Lysostaphin resistance protein A-like domain-containing protein</fullName>
    </recommendedName>
</protein>
<evidence type="ECO:0000256" key="1">
    <source>
        <dbReference type="SAM" id="Phobius"/>
    </source>
</evidence>
<name>A0ABY8U4E2_TETOB</name>
<evidence type="ECO:0000259" key="2">
    <source>
        <dbReference type="Pfam" id="PF02517"/>
    </source>
</evidence>
<feature type="transmembrane region" description="Helical" evidence="1">
    <location>
        <begin position="127"/>
        <end position="146"/>
    </location>
</feature>
<feature type="transmembrane region" description="Helical" evidence="1">
    <location>
        <begin position="97"/>
        <end position="115"/>
    </location>
</feature>
<keyword evidence="1" id="KW-1133">Transmembrane helix</keyword>
<feature type="transmembrane region" description="Helical" evidence="1">
    <location>
        <begin position="152"/>
        <end position="171"/>
    </location>
</feature>
<organism evidence="3 4">
    <name type="scientific">Tetradesmus obliquus</name>
    <name type="common">Green alga</name>
    <name type="synonym">Acutodesmus obliquus</name>
    <dbReference type="NCBI Taxonomy" id="3088"/>
    <lineage>
        <taxon>Eukaryota</taxon>
        <taxon>Viridiplantae</taxon>
        <taxon>Chlorophyta</taxon>
        <taxon>core chlorophytes</taxon>
        <taxon>Chlorophyceae</taxon>
        <taxon>CS clade</taxon>
        <taxon>Sphaeropleales</taxon>
        <taxon>Scenedesmaceae</taxon>
        <taxon>Tetradesmus</taxon>
    </lineage>
</organism>
<reference evidence="3 4" key="1">
    <citation type="submission" date="2023-05" db="EMBL/GenBank/DDBJ databases">
        <title>A 100% complete, gapless, phased diploid assembly of the Scenedesmus obliquus UTEX 3031 genome.</title>
        <authorList>
            <person name="Biondi T.C."/>
            <person name="Hanschen E.R."/>
            <person name="Kwon T."/>
            <person name="Eng W."/>
            <person name="Kruse C.P.S."/>
            <person name="Koehler S.I."/>
            <person name="Kunde Y."/>
            <person name="Gleasner C.D."/>
            <person name="You Mak K.T."/>
            <person name="Polle J."/>
            <person name="Hovde B.T."/>
            <person name="Starkenburg S.R."/>
        </authorList>
    </citation>
    <scope>NUCLEOTIDE SEQUENCE [LARGE SCALE GENOMIC DNA]</scope>
    <source>
        <strain evidence="3 4">DOE0152z</strain>
    </source>
</reference>
<keyword evidence="1" id="KW-0812">Transmembrane</keyword>
<evidence type="ECO:0000313" key="4">
    <source>
        <dbReference type="Proteomes" id="UP001244341"/>
    </source>
</evidence>
<evidence type="ECO:0000313" key="3">
    <source>
        <dbReference type="EMBL" id="WIA16314.1"/>
    </source>
</evidence>
<proteinExistence type="predicted"/>
<dbReference type="EMBL" id="CP126214">
    <property type="protein sequence ID" value="WIA16314.1"/>
    <property type="molecule type" value="Genomic_DNA"/>
</dbReference>
<dbReference type="Pfam" id="PF02517">
    <property type="entry name" value="Rce1-like"/>
    <property type="match status" value="1"/>
</dbReference>
<dbReference type="Proteomes" id="UP001244341">
    <property type="component" value="Chromosome 7b"/>
</dbReference>
<sequence length="175" mass="19108">MSQLVHLAWQRVKAAYSTVPPALDPTAWLYIGTFAALAVPIGMFTGVLNFKVEKRPSKWLEVLFVVFLSRGLLEELVFRVMALPHPAVDGPTPPAEFAVKAAISTFVFVAGHLLIPGERQQKTFRDPGFLAMCGIFGAMCSAVYYLTGSLLVIWLVHGVPVAVWLLLLGGVDKVQ</sequence>
<gene>
    <name evidence="3" type="ORF">OEZ85_013013</name>
</gene>
<accession>A0ABY8U4E2</accession>
<dbReference type="InterPro" id="IPR003675">
    <property type="entry name" value="Rce1/LyrA-like_dom"/>
</dbReference>
<keyword evidence="1" id="KW-0472">Membrane</keyword>
<feature type="transmembrane region" description="Helical" evidence="1">
    <location>
        <begin position="27"/>
        <end position="50"/>
    </location>
</feature>
<keyword evidence="4" id="KW-1185">Reference proteome</keyword>